<evidence type="ECO:0000256" key="1">
    <source>
        <dbReference type="ARBA" id="ARBA00004496"/>
    </source>
</evidence>
<keyword evidence="10" id="KW-1185">Reference proteome</keyword>
<dbReference type="RefSeq" id="WP_104737046.1">
    <property type="nucleotide sequence ID" value="NZ_BMHR01000004.1"/>
</dbReference>
<evidence type="ECO:0000259" key="7">
    <source>
        <dbReference type="Pfam" id="PF21981"/>
    </source>
</evidence>
<accession>A0A2P4EZ24</accession>
<comment type="subcellular location">
    <subcellularLocation>
        <location evidence="1 5">Cytoplasm</location>
    </subcellularLocation>
</comment>
<evidence type="ECO:0000259" key="8">
    <source>
        <dbReference type="Pfam" id="PF21982"/>
    </source>
</evidence>
<dbReference type="Pfam" id="PF02631">
    <property type="entry name" value="RecX_HTH2"/>
    <property type="match status" value="1"/>
</dbReference>
<evidence type="ECO:0000256" key="4">
    <source>
        <dbReference type="ARBA" id="ARBA00022490"/>
    </source>
</evidence>
<feature type="domain" description="RecX second three-helical" evidence="6">
    <location>
        <begin position="59"/>
        <end position="99"/>
    </location>
</feature>
<dbReference type="InterPro" id="IPR003783">
    <property type="entry name" value="Regulatory_RecX"/>
</dbReference>
<dbReference type="InterPro" id="IPR053926">
    <property type="entry name" value="RecX_HTH_1st"/>
</dbReference>
<proteinExistence type="inferred from homology"/>
<evidence type="ECO:0000259" key="6">
    <source>
        <dbReference type="Pfam" id="PF02631"/>
    </source>
</evidence>
<sequence length="147" mass="16842">MRSRAALDSPLAIRRSAMDLLARREHSYSELLGKLRQRGAPTEAAEIELDRLVEDGLLSDARFCEAYLYARSQRGYGPARLREELRQRGVAESLVERTLAEFDQDWSALAQRVFNKRFPEGRASDAAERGKQLRFMQYRGFGGFQVD</sequence>
<comment type="function">
    <text evidence="5">Modulates RecA activity.</text>
</comment>
<dbReference type="PANTHER" id="PTHR33602">
    <property type="entry name" value="REGULATORY PROTEIN RECX FAMILY PROTEIN"/>
    <property type="match status" value="1"/>
</dbReference>
<dbReference type="GO" id="GO:0005737">
    <property type="term" value="C:cytoplasm"/>
    <property type="evidence" value="ECO:0007669"/>
    <property type="project" value="UniProtKB-SubCell"/>
</dbReference>
<feature type="domain" description="RecX third three-helical" evidence="7">
    <location>
        <begin position="108"/>
        <end position="143"/>
    </location>
</feature>
<feature type="domain" description="RecX first three-helical" evidence="8">
    <location>
        <begin position="15"/>
        <end position="52"/>
    </location>
</feature>
<evidence type="ECO:0000313" key="10">
    <source>
        <dbReference type="Proteomes" id="UP000243451"/>
    </source>
</evidence>
<comment type="caution">
    <text evidence="9">The sequence shown here is derived from an EMBL/GenBank/DDBJ whole genome shotgun (WGS) entry which is preliminary data.</text>
</comment>
<dbReference type="InterPro" id="IPR053924">
    <property type="entry name" value="RecX_HTH_2nd"/>
</dbReference>
<evidence type="ECO:0000313" key="9">
    <source>
        <dbReference type="EMBL" id="POB05720.1"/>
    </source>
</evidence>
<reference evidence="9 10" key="1">
    <citation type="submission" date="2018-01" db="EMBL/GenBank/DDBJ databases">
        <title>Draft genome of the type strain Pseudomonas oceani DSM 100277 isolated from the deep water in Okinawa trough, northwestern Pacific Ocean.</title>
        <authorList>
            <person name="Gomila M."/>
            <person name="Mulet M."/>
            <person name="Garcia-Valdes E."/>
            <person name="Lalucat J."/>
        </authorList>
    </citation>
    <scope>NUCLEOTIDE SEQUENCE [LARGE SCALE GENOMIC DNA]</scope>
    <source>
        <strain evidence="9 10">DSM 100277</strain>
    </source>
</reference>
<organism evidence="9 10">
    <name type="scientific">Halopseudomonas oceani</name>
    <dbReference type="NCBI Taxonomy" id="1708783"/>
    <lineage>
        <taxon>Bacteria</taxon>
        <taxon>Pseudomonadati</taxon>
        <taxon>Pseudomonadota</taxon>
        <taxon>Gammaproteobacteria</taxon>
        <taxon>Pseudomonadales</taxon>
        <taxon>Pseudomonadaceae</taxon>
        <taxon>Halopseudomonas</taxon>
    </lineage>
</organism>
<evidence type="ECO:0000256" key="3">
    <source>
        <dbReference type="ARBA" id="ARBA00018111"/>
    </source>
</evidence>
<name>A0A2P4EZ24_9GAMM</name>
<dbReference type="Gene3D" id="1.10.10.10">
    <property type="entry name" value="Winged helix-like DNA-binding domain superfamily/Winged helix DNA-binding domain"/>
    <property type="match status" value="3"/>
</dbReference>
<evidence type="ECO:0000256" key="5">
    <source>
        <dbReference type="HAMAP-Rule" id="MF_01114"/>
    </source>
</evidence>
<protein>
    <recommendedName>
        <fullName evidence="3 5">Regulatory protein RecX</fullName>
    </recommendedName>
</protein>
<dbReference type="InterPro" id="IPR036388">
    <property type="entry name" value="WH-like_DNA-bd_sf"/>
</dbReference>
<dbReference type="Proteomes" id="UP000243451">
    <property type="component" value="Unassembled WGS sequence"/>
</dbReference>
<dbReference type="AlphaFoldDB" id="A0A2P4EZ24"/>
<dbReference type="EMBL" id="PPSK01000002">
    <property type="protein sequence ID" value="POB05720.1"/>
    <property type="molecule type" value="Genomic_DNA"/>
</dbReference>
<dbReference type="Pfam" id="PF21981">
    <property type="entry name" value="RecX_HTH3"/>
    <property type="match status" value="1"/>
</dbReference>
<dbReference type="GO" id="GO:0006282">
    <property type="term" value="P:regulation of DNA repair"/>
    <property type="evidence" value="ECO:0007669"/>
    <property type="project" value="UniProtKB-UniRule"/>
</dbReference>
<keyword evidence="4 5" id="KW-0963">Cytoplasm</keyword>
<comment type="similarity">
    <text evidence="2 5">Belongs to the RecX family.</text>
</comment>
<dbReference type="PANTHER" id="PTHR33602:SF1">
    <property type="entry name" value="REGULATORY PROTEIN RECX FAMILY PROTEIN"/>
    <property type="match status" value="1"/>
</dbReference>
<dbReference type="HAMAP" id="MF_01114">
    <property type="entry name" value="RecX"/>
    <property type="match status" value="1"/>
</dbReference>
<dbReference type="Pfam" id="PF21982">
    <property type="entry name" value="RecX_HTH1"/>
    <property type="match status" value="1"/>
</dbReference>
<dbReference type="InterPro" id="IPR053925">
    <property type="entry name" value="RecX_HTH_3rd"/>
</dbReference>
<gene>
    <name evidence="5" type="primary">recX</name>
    <name evidence="9" type="ORF">C1949_03240</name>
</gene>
<evidence type="ECO:0000256" key="2">
    <source>
        <dbReference type="ARBA" id="ARBA00009695"/>
    </source>
</evidence>
<dbReference type="OrthoDB" id="7066780at2"/>